<organism evidence="10 11">
    <name type="scientific">Bacillus solimangrovi</name>
    <dbReference type="NCBI Taxonomy" id="1305675"/>
    <lineage>
        <taxon>Bacteria</taxon>
        <taxon>Bacillati</taxon>
        <taxon>Bacillota</taxon>
        <taxon>Bacilli</taxon>
        <taxon>Bacillales</taxon>
        <taxon>Bacillaceae</taxon>
        <taxon>Bacillus</taxon>
    </lineage>
</organism>
<proteinExistence type="inferred from homology"/>
<dbReference type="InterPro" id="IPR010930">
    <property type="entry name" value="Flg_bb/hook_C_dom"/>
</dbReference>
<keyword evidence="10" id="KW-0282">Flagellum</keyword>
<keyword evidence="10" id="KW-0966">Cell projection</keyword>
<reference evidence="10 11" key="1">
    <citation type="submission" date="2016-08" db="EMBL/GenBank/DDBJ databases">
        <title>Genome of Bacillus solimangrovi GH2-4.</title>
        <authorList>
            <person name="Lim S."/>
            <person name="Kim B.-C."/>
        </authorList>
    </citation>
    <scope>NUCLEOTIDE SEQUENCE [LARGE SCALE GENOMIC DNA]</scope>
    <source>
        <strain evidence="10 11">GH2-4</strain>
    </source>
</reference>
<evidence type="ECO:0000256" key="2">
    <source>
        <dbReference type="ARBA" id="ARBA00004613"/>
    </source>
</evidence>
<evidence type="ECO:0000313" key="11">
    <source>
        <dbReference type="Proteomes" id="UP000095209"/>
    </source>
</evidence>
<dbReference type="OrthoDB" id="9802553at2"/>
<dbReference type="NCBIfam" id="TIGR02492">
    <property type="entry name" value="flgK_ends"/>
    <property type="match status" value="1"/>
</dbReference>
<sequence>MTSTFHGLETAMRALSSQQAALYTTGHNIANANTPGYTRQRVNFTQTEPYPTPAFNTPNIPGQIGTGVQVGDIQRMRDGFLDMQFRGESAKNGYWEARSQVLSQMEDVMSEPSEEGLANMMDQFWNALQDLAVQPQDVGARKVVKEQGVALADTFNYMYDSLKSIQKDYRNEIGVTESAINSILRQINQVNKEIGAVEPHGYLPNDLYDERDRLVDELSSLVDIKTVSVASGGNAAGGAEGLYDVFLVDRTGKILTDDNGRQIKLIDARSLTATGVSVQYENRADEDSPVQQIKFFQLDEKSSRFEGIVDPDSATGTFELNSFNSFDSNGKLKAFIEGYGYIDDPTPTNRKSGDEQVKGLYPEMMADLDEMAFSFANHFNLIHQSGWSINDIENGNQSKKNFFDYAGSVMPTKDNPKGAAANIKVSAAIIEDTDNIAAAAEGNVLAGAMVRDNVEVGTVGNPGVTGVYDRLASSGANSTGQTDLPANAEKIQIDASYDESTNQWIYTVIPLDNKGKEIDMDPNTPAIDGFPLVTSSSNEVELYGVKIDVSNVTIADDNTGIQTWTFTFAAEGNQAVDDAFVGNGSNALALADAKDDVINYDGILTTVHSFYQGIIGDMGVNASESNRMLDVTQSLKDSVDNRRMSTSSVSLDEEMTNMIKFQHAYNAAARNITAVDEMLDTIINGMGRVGR</sequence>
<dbReference type="Pfam" id="PF22638">
    <property type="entry name" value="FlgK_D1"/>
    <property type="match status" value="1"/>
</dbReference>
<evidence type="ECO:0000256" key="1">
    <source>
        <dbReference type="ARBA" id="ARBA00004365"/>
    </source>
</evidence>
<evidence type="ECO:0000256" key="6">
    <source>
        <dbReference type="ARBA" id="ARBA00023143"/>
    </source>
</evidence>
<evidence type="ECO:0000256" key="4">
    <source>
        <dbReference type="ARBA" id="ARBA00016244"/>
    </source>
</evidence>
<name>A0A1E5LDU3_9BACI</name>
<dbReference type="GO" id="GO:0044780">
    <property type="term" value="P:bacterial-type flagellum assembly"/>
    <property type="evidence" value="ECO:0007669"/>
    <property type="project" value="InterPro"/>
</dbReference>
<dbReference type="STRING" id="1305675.BFG57_02705"/>
<dbReference type="GO" id="GO:0009424">
    <property type="term" value="C:bacterial-type flagellum hook"/>
    <property type="evidence" value="ECO:0007669"/>
    <property type="project" value="InterPro"/>
</dbReference>
<dbReference type="InterPro" id="IPR053927">
    <property type="entry name" value="FlgK_helical"/>
</dbReference>
<keyword evidence="5" id="KW-0964">Secreted</keyword>
<gene>
    <name evidence="10" type="ORF">BFG57_02705</name>
</gene>
<evidence type="ECO:0000259" key="8">
    <source>
        <dbReference type="Pfam" id="PF06429"/>
    </source>
</evidence>
<dbReference type="PANTHER" id="PTHR30033">
    <property type="entry name" value="FLAGELLAR HOOK-ASSOCIATED PROTEIN 1"/>
    <property type="match status" value="1"/>
</dbReference>
<keyword evidence="6" id="KW-0975">Bacterial flagellum</keyword>
<dbReference type="PANTHER" id="PTHR30033:SF1">
    <property type="entry name" value="FLAGELLAR HOOK-ASSOCIATED PROTEIN 1"/>
    <property type="match status" value="1"/>
</dbReference>
<comment type="caution">
    <text evidence="10">The sequence shown here is derived from an EMBL/GenBank/DDBJ whole genome shotgun (WGS) entry which is preliminary data.</text>
</comment>
<dbReference type="GO" id="GO:0005198">
    <property type="term" value="F:structural molecule activity"/>
    <property type="evidence" value="ECO:0007669"/>
    <property type="project" value="InterPro"/>
</dbReference>
<feature type="domain" description="Flagellar basal body rod protein N-terminal" evidence="7">
    <location>
        <begin position="8"/>
        <end position="38"/>
    </location>
</feature>
<dbReference type="Proteomes" id="UP000095209">
    <property type="component" value="Unassembled WGS sequence"/>
</dbReference>
<comment type="similarity">
    <text evidence="3">Belongs to the flagella basal body rod proteins family.</text>
</comment>
<evidence type="ECO:0000256" key="3">
    <source>
        <dbReference type="ARBA" id="ARBA00009677"/>
    </source>
</evidence>
<evidence type="ECO:0000259" key="9">
    <source>
        <dbReference type="Pfam" id="PF22638"/>
    </source>
</evidence>
<protein>
    <recommendedName>
        <fullName evidence="4">Flagellar hook-associated protein 1</fullName>
    </recommendedName>
</protein>
<dbReference type="InterPro" id="IPR001444">
    <property type="entry name" value="Flag_bb_rod_N"/>
</dbReference>
<dbReference type="RefSeq" id="WP_069717740.1">
    <property type="nucleotide sequence ID" value="NZ_MJEH01000033.1"/>
</dbReference>
<dbReference type="InterPro" id="IPR002371">
    <property type="entry name" value="FlgK"/>
</dbReference>
<keyword evidence="11" id="KW-1185">Reference proteome</keyword>
<dbReference type="EMBL" id="MJEH01000033">
    <property type="protein sequence ID" value="OEH92199.1"/>
    <property type="molecule type" value="Genomic_DNA"/>
</dbReference>
<dbReference type="AlphaFoldDB" id="A0A1E5LDU3"/>
<evidence type="ECO:0000313" key="10">
    <source>
        <dbReference type="EMBL" id="OEH92199.1"/>
    </source>
</evidence>
<evidence type="ECO:0000256" key="5">
    <source>
        <dbReference type="ARBA" id="ARBA00022525"/>
    </source>
</evidence>
<accession>A0A1E5LDU3</accession>
<comment type="subcellular location">
    <subcellularLocation>
        <location evidence="1">Bacterial flagellum</location>
    </subcellularLocation>
    <subcellularLocation>
        <location evidence="2">Secreted</location>
    </subcellularLocation>
</comment>
<feature type="domain" description="Flagellar hook-associated protein FlgK helical" evidence="9">
    <location>
        <begin position="102"/>
        <end position="391"/>
    </location>
</feature>
<keyword evidence="10" id="KW-0969">Cilium</keyword>
<dbReference type="Pfam" id="PF00460">
    <property type="entry name" value="Flg_bb_rod"/>
    <property type="match status" value="1"/>
</dbReference>
<dbReference type="SUPFAM" id="SSF64518">
    <property type="entry name" value="Phase 1 flagellin"/>
    <property type="match status" value="1"/>
</dbReference>
<dbReference type="GO" id="GO:0005576">
    <property type="term" value="C:extracellular region"/>
    <property type="evidence" value="ECO:0007669"/>
    <property type="project" value="UniProtKB-SubCell"/>
</dbReference>
<evidence type="ECO:0000259" key="7">
    <source>
        <dbReference type="Pfam" id="PF00460"/>
    </source>
</evidence>
<dbReference type="Pfam" id="PF06429">
    <property type="entry name" value="Flg_bbr_C"/>
    <property type="match status" value="1"/>
</dbReference>
<feature type="domain" description="Flagellar basal-body/hook protein C-terminal" evidence="8">
    <location>
        <begin position="644"/>
        <end position="684"/>
    </location>
</feature>